<evidence type="ECO:0000313" key="6">
    <source>
        <dbReference type="EMBL" id="GHI25473.1"/>
    </source>
</evidence>
<dbReference type="EMBL" id="BNDW01000083">
    <property type="protein sequence ID" value="GHI25641.1"/>
    <property type="molecule type" value="Genomic_DNA"/>
</dbReference>
<evidence type="ECO:0000313" key="12">
    <source>
        <dbReference type="Proteomes" id="UP001052739"/>
    </source>
</evidence>
<proteinExistence type="predicted"/>
<dbReference type="EMBL" id="BNDW01000012">
    <property type="protein sequence ID" value="GHI20410.1"/>
    <property type="molecule type" value="Genomic_DNA"/>
</dbReference>
<evidence type="ECO:0000313" key="5">
    <source>
        <dbReference type="EMBL" id="GHI25409.1"/>
    </source>
</evidence>
<protein>
    <submittedName>
        <fullName evidence="2">Uncharacterized protein</fullName>
    </submittedName>
</protein>
<keyword evidence="12" id="KW-1185">Reference proteome</keyword>
<dbReference type="EMBL" id="BNDW01000071">
    <property type="protein sequence ID" value="GHI25409.1"/>
    <property type="molecule type" value="Genomic_DNA"/>
</dbReference>
<gene>
    <name evidence="2" type="ORF">Shyd_00430</name>
    <name evidence="3" type="ORF">Shyd_17810</name>
    <name evidence="4" type="ORF">Shyd_48050</name>
    <name evidence="5" type="ORF">Shyd_67800</name>
    <name evidence="6" type="ORF">Shyd_68440</name>
    <name evidence="7" type="ORF">Shyd_70120</name>
    <name evidence="8" type="ORF">Shyd_71440</name>
    <name evidence="9" type="ORF">Shyd_71770</name>
    <name evidence="10" type="ORF">Shyd_73190</name>
    <name evidence="11" type="ORF">Shyd_83410</name>
</gene>
<dbReference type="EMBL" id="BNDW01000075">
    <property type="protein sequence ID" value="GHI25473.1"/>
    <property type="molecule type" value="Genomic_DNA"/>
</dbReference>
<evidence type="ECO:0000313" key="11">
    <source>
        <dbReference type="EMBL" id="GHI26970.1"/>
    </source>
</evidence>
<evidence type="ECO:0000256" key="1">
    <source>
        <dbReference type="SAM" id="MobiDB-lite"/>
    </source>
</evidence>
<comment type="caution">
    <text evidence="2">The sequence shown here is derived from an EMBL/GenBank/DDBJ whole genome shotgun (WGS) entry which is preliminary data.</text>
</comment>
<feature type="compositionally biased region" description="Basic residues" evidence="1">
    <location>
        <begin position="20"/>
        <end position="31"/>
    </location>
</feature>
<reference evidence="2" key="1">
    <citation type="submission" date="2024-05" db="EMBL/GenBank/DDBJ databases">
        <title>Whole genome shotgun sequence of Streptomyces hydrogenans NBRC 13475.</title>
        <authorList>
            <person name="Komaki H."/>
            <person name="Tamura T."/>
        </authorList>
    </citation>
    <scope>NUCLEOTIDE SEQUENCE</scope>
    <source>
        <strain evidence="2">NBRC 13475</strain>
    </source>
</reference>
<dbReference type="EMBL" id="BNDW01000091">
    <property type="protein sequence ID" value="GHI25773.1"/>
    <property type="molecule type" value="Genomic_DNA"/>
</dbReference>
<dbReference type="EMBL" id="BNDW01000110">
    <property type="protein sequence ID" value="GHI26970.1"/>
    <property type="molecule type" value="Genomic_DNA"/>
</dbReference>
<dbReference type="Proteomes" id="UP001052739">
    <property type="component" value="Unassembled WGS sequence"/>
</dbReference>
<evidence type="ECO:0000313" key="2">
    <source>
        <dbReference type="EMBL" id="GHI18672.1"/>
    </source>
</evidence>
<evidence type="ECO:0000313" key="4">
    <source>
        <dbReference type="EMBL" id="GHI23434.1"/>
    </source>
</evidence>
<feature type="region of interest" description="Disordered" evidence="1">
    <location>
        <begin position="18"/>
        <end position="42"/>
    </location>
</feature>
<evidence type="ECO:0000313" key="7">
    <source>
        <dbReference type="EMBL" id="GHI25641.1"/>
    </source>
</evidence>
<evidence type="ECO:0000313" key="10">
    <source>
        <dbReference type="EMBL" id="GHI25948.1"/>
    </source>
</evidence>
<organism evidence="2 12">
    <name type="scientific">Streptomyces hydrogenans</name>
    <dbReference type="NCBI Taxonomy" id="1873719"/>
    <lineage>
        <taxon>Bacteria</taxon>
        <taxon>Bacillati</taxon>
        <taxon>Actinomycetota</taxon>
        <taxon>Actinomycetes</taxon>
        <taxon>Kitasatosporales</taxon>
        <taxon>Streptomycetaceae</taxon>
        <taxon>Streptomyces</taxon>
    </lineage>
</organism>
<accession>A0ABQ3P0W7</accession>
<name>A0ABQ3P0W7_9ACTN</name>
<evidence type="ECO:0000313" key="9">
    <source>
        <dbReference type="EMBL" id="GHI25806.1"/>
    </source>
</evidence>
<sequence>MTFCGLLPNLARWKDCHVPQARRRGGPRRRDRGGQPVHRSRRHLLRPAGHRVAGNIDADVRGAAIRTADRETEALAKSIGFGTDEKLTAKNVLVDNGGTRHADIAIG</sequence>
<dbReference type="EMBL" id="BNDW01000101">
    <property type="protein sequence ID" value="GHI25948.1"/>
    <property type="molecule type" value="Genomic_DNA"/>
</dbReference>
<dbReference type="EMBL" id="BNDW01000093">
    <property type="protein sequence ID" value="GHI25806.1"/>
    <property type="molecule type" value="Genomic_DNA"/>
</dbReference>
<dbReference type="EMBL" id="BNDW01000003">
    <property type="protein sequence ID" value="GHI18672.1"/>
    <property type="molecule type" value="Genomic_DNA"/>
</dbReference>
<evidence type="ECO:0000313" key="3">
    <source>
        <dbReference type="EMBL" id="GHI20410.1"/>
    </source>
</evidence>
<evidence type="ECO:0000313" key="8">
    <source>
        <dbReference type="EMBL" id="GHI25773.1"/>
    </source>
</evidence>
<dbReference type="EMBL" id="BNDW01000039">
    <property type="protein sequence ID" value="GHI23434.1"/>
    <property type="molecule type" value="Genomic_DNA"/>
</dbReference>
<dbReference type="RefSeq" id="WP_190224999.1">
    <property type="nucleotide sequence ID" value="NZ_BNBS01000081.1"/>
</dbReference>